<dbReference type="Pfam" id="PF03588">
    <property type="entry name" value="Leu_Phe_trans"/>
    <property type="match status" value="2"/>
</dbReference>
<dbReference type="InterPro" id="IPR016181">
    <property type="entry name" value="Acyl_CoA_acyltransferase"/>
</dbReference>
<dbReference type="Gene3D" id="3.40.630.70">
    <property type="entry name" value="Leucyl/phenylalanyl-tRNA-protein transferase, C-terminal domain"/>
    <property type="match status" value="1"/>
</dbReference>
<evidence type="ECO:0000256" key="3">
    <source>
        <dbReference type="ARBA" id="ARBA00023315"/>
    </source>
</evidence>
<dbReference type="PANTHER" id="PTHR30098:SF2">
    <property type="entry name" value="LEUCYL_PHENYLALANYL-TRNA--PROTEIN TRANSFERASE"/>
    <property type="match status" value="1"/>
</dbReference>
<evidence type="ECO:0000256" key="1">
    <source>
        <dbReference type="ARBA" id="ARBA00022490"/>
    </source>
</evidence>
<dbReference type="GO" id="GO:0008914">
    <property type="term" value="F:leucyl-tRNA--protein transferase activity"/>
    <property type="evidence" value="ECO:0007669"/>
    <property type="project" value="InterPro"/>
</dbReference>
<dbReference type="AlphaFoldDB" id="A0A0F7UUY4"/>
<dbReference type="SUPFAM" id="SSF55729">
    <property type="entry name" value="Acyl-CoA N-acyltransferases (Nat)"/>
    <property type="match status" value="2"/>
</dbReference>
<feature type="region of interest" description="Disordered" evidence="4">
    <location>
        <begin position="699"/>
        <end position="732"/>
    </location>
</feature>
<evidence type="ECO:0008006" key="6">
    <source>
        <dbReference type="Google" id="ProtNLM"/>
    </source>
</evidence>
<feature type="region of interest" description="Disordered" evidence="4">
    <location>
        <begin position="567"/>
        <end position="608"/>
    </location>
</feature>
<dbReference type="GO" id="GO:0005737">
    <property type="term" value="C:cytoplasm"/>
    <property type="evidence" value="ECO:0007669"/>
    <property type="project" value="TreeGrafter"/>
</dbReference>
<dbReference type="GO" id="GO:0030163">
    <property type="term" value="P:protein catabolic process"/>
    <property type="evidence" value="ECO:0007669"/>
    <property type="project" value="InterPro"/>
</dbReference>
<organism evidence="5">
    <name type="scientific">Toxoplasma gondii (strain ATCC 50861 / VEG)</name>
    <dbReference type="NCBI Taxonomy" id="432359"/>
    <lineage>
        <taxon>Eukaryota</taxon>
        <taxon>Sar</taxon>
        <taxon>Alveolata</taxon>
        <taxon>Apicomplexa</taxon>
        <taxon>Conoidasida</taxon>
        <taxon>Coccidia</taxon>
        <taxon>Eucoccidiorida</taxon>
        <taxon>Eimeriorina</taxon>
        <taxon>Sarcocystidae</taxon>
        <taxon>Toxoplasma</taxon>
    </lineage>
</organism>
<keyword evidence="1" id="KW-0963">Cytoplasm</keyword>
<keyword evidence="2" id="KW-0808">Transferase</keyword>
<evidence type="ECO:0000313" key="5">
    <source>
        <dbReference type="EMBL" id="CEL73881.1"/>
    </source>
</evidence>
<feature type="compositionally biased region" description="Low complexity" evidence="4">
    <location>
        <begin position="431"/>
        <end position="445"/>
    </location>
</feature>
<feature type="compositionally biased region" description="Acidic residues" evidence="4">
    <location>
        <begin position="191"/>
        <end position="238"/>
    </location>
</feature>
<keyword evidence="3" id="KW-0012">Acyltransferase</keyword>
<evidence type="ECO:0000256" key="4">
    <source>
        <dbReference type="SAM" id="MobiDB-lite"/>
    </source>
</evidence>
<name>A0A0F7UUY4_TOXGV</name>
<proteinExistence type="predicted"/>
<feature type="compositionally biased region" description="Basic and acidic residues" evidence="4">
    <location>
        <begin position="149"/>
        <end position="175"/>
    </location>
</feature>
<reference evidence="5" key="1">
    <citation type="journal article" date="2015" name="PLoS ONE">
        <title>Comprehensive Evaluation of Toxoplasma gondii VEG and Neospora caninum LIV Genomes with Tachyzoite Stage Transcriptome and Proteome Defines Novel Transcript Features.</title>
        <authorList>
            <person name="Ramaprasad A."/>
            <person name="Mourier T."/>
            <person name="Naeem R."/>
            <person name="Malas T.B."/>
            <person name="Moussa E."/>
            <person name="Panigrahi A."/>
            <person name="Vermont S.J."/>
            <person name="Otto T.D."/>
            <person name="Wastling J."/>
            <person name="Pain A."/>
        </authorList>
    </citation>
    <scope>NUCLEOTIDE SEQUENCE</scope>
    <source>
        <strain evidence="5">VEG</strain>
    </source>
</reference>
<gene>
    <name evidence="5" type="ORF">BN1205_046760</name>
</gene>
<dbReference type="PANTHER" id="PTHR30098">
    <property type="entry name" value="LEUCYL/PHENYLALANYL-TRNA--PROTEIN TRANSFERASE"/>
    <property type="match status" value="1"/>
</dbReference>
<feature type="region of interest" description="Disordered" evidence="4">
    <location>
        <begin position="407"/>
        <end position="445"/>
    </location>
</feature>
<dbReference type="EMBL" id="LN714496">
    <property type="protein sequence ID" value="CEL73881.1"/>
    <property type="molecule type" value="Genomic_DNA"/>
</dbReference>
<dbReference type="InterPro" id="IPR042203">
    <property type="entry name" value="Leu/Phe-tRNA_Trfase_C"/>
</dbReference>
<accession>A0A0F7UUY4</accession>
<protein>
    <recommendedName>
        <fullName evidence="6">Leucyl/phenylalanyl-tRNA protein transferase</fullName>
    </recommendedName>
</protein>
<feature type="region of interest" description="Disordered" evidence="4">
    <location>
        <begin position="99"/>
        <end position="254"/>
    </location>
</feature>
<feature type="compositionally biased region" description="Basic and acidic residues" evidence="4">
    <location>
        <begin position="130"/>
        <end position="141"/>
    </location>
</feature>
<dbReference type="InterPro" id="IPR004616">
    <property type="entry name" value="Leu/Phe-tRNA_Trfase"/>
</dbReference>
<sequence>MLAASFKEVPDMDEIDNGTSYKLSPSEIRDLLHRWRGLRHLPHLGEEHDLEDVASRLTAVQFPCDFLWSSVISAPFYARLLHAAFLPIGHRVTLKRKKKQEAKGARMKVEASQVQETKETAEANNAAPLADERGEEQRAAESETAGAQPERDTARDPVVDRRLEERPCGAGNRDDEDREEEMEQYGAQTDEKEEETEGEKEEKEKEEEGAEEEGESSEEDDDSSLDDSESDEEADAEDDRATEGDKQRQSESRPVGVWSLTPTYLSMVLWPGSPTSRDPMYILLPKLHQERCCLLLDQMTPHISRNTRKRAKRFCFSIDRDFDGVLAGCVRQHGEGWLYPPVRQALRELQRIQLRRRLREEKSRHETGLMQLGEMEDEGRRVDLRSEEVSVHSIEVWTRNDAADATCGLSGQRKTSSKHPERHYTHGKNLSGSSEPTSSSSSFSSSRCSSDLRSHVAASSPPSGWSLCAGEIGVRIGGVYTSLTGFSFVNEAGNVQLAALGILLKLTGIRLWDVGMELAYKKSLGSQTLPRPEFLRLFRVARGIPANPPLTTETARRLLQAAGAKEVHALREGNGSPRVGPRLQEVGPQAGETRRDSSQPHGISGDAETSLDCYTSPSHCSVTPSCSYPCYSYRSSSSPPFCVPASPDSYHSNSFLGGGEVLGGTGWPAGCERGEEKNEVEEATLLNCDCFVEIYRREQERESRRQKEANISRESGERKRKSAEKDKLKATV</sequence>
<feature type="compositionally biased region" description="Basic and acidic residues" evidence="4">
    <location>
        <begin position="239"/>
        <end position="251"/>
    </location>
</feature>
<evidence type="ECO:0000256" key="2">
    <source>
        <dbReference type="ARBA" id="ARBA00022679"/>
    </source>
</evidence>